<name>A0A2W2FI76_9ACTN</name>
<comment type="caution">
    <text evidence="2">The sequence shown here is derived from an EMBL/GenBank/DDBJ whole genome shotgun (WGS) entry which is preliminary data.</text>
</comment>
<protein>
    <recommendedName>
        <fullName evidence="4">CU044_5270 family protein</fullName>
    </recommendedName>
</protein>
<feature type="signal peptide" evidence="1">
    <location>
        <begin position="1"/>
        <end position="24"/>
    </location>
</feature>
<evidence type="ECO:0008006" key="4">
    <source>
        <dbReference type="Google" id="ProtNLM"/>
    </source>
</evidence>
<evidence type="ECO:0000256" key="1">
    <source>
        <dbReference type="SAM" id="SignalP"/>
    </source>
</evidence>
<dbReference type="Proteomes" id="UP000249304">
    <property type="component" value="Unassembled WGS sequence"/>
</dbReference>
<proteinExistence type="predicted"/>
<dbReference type="RefSeq" id="WP_111177230.1">
    <property type="nucleotide sequence ID" value="NZ_POUD01000017.1"/>
</dbReference>
<sequence length="279" mass="31106">MRTSLAACLAAATAASVLASPATAAAERAPEGGYWHTKTVQVLTHPRKVGRDEKYWVVERRVSEEWSSRDGRSWVAFRRLGATPKTAADRAAWKRDGSPDQWSYRTEGMLAELSREPEKGFVKQVKGGPGWIIGYTRLTFEELQAAPADPEGLVSWLRRLNTAPGEPAPDMNQMHGAYENLLHNVPVPKAVRRTAYEVLSKLPGVTVADAGKNREKLTYRRQDAKHTALHTWVIDTKDMLLVERDLDTVHDGEQLLAKTWTMTIESGWTNREPAVPGAR</sequence>
<dbReference type="AlphaFoldDB" id="A0A2W2FI76"/>
<organism evidence="2 3">
    <name type="scientific">Nonomuraea aridisoli</name>
    <dbReference type="NCBI Taxonomy" id="2070368"/>
    <lineage>
        <taxon>Bacteria</taxon>
        <taxon>Bacillati</taxon>
        <taxon>Actinomycetota</taxon>
        <taxon>Actinomycetes</taxon>
        <taxon>Streptosporangiales</taxon>
        <taxon>Streptosporangiaceae</taxon>
        <taxon>Nonomuraea</taxon>
    </lineage>
</organism>
<gene>
    <name evidence="2" type="ORF">C1J01_06940</name>
</gene>
<dbReference type="EMBL" id="POUD01000017">
    <property type="protein sequence ID" value="PZG21397.1"/>
    <property type="molecule type" value="Genomic_DNA"/>
</dbReference>
<keyword evidence="1" id="KW-0732">Signal</keyword>
<evidence type="ECO:0000313" key="3">
    <source>
        <dbReference type="Proteomes" id="UP000249304"/>
    </source>
</evidence>
<evidence type="ECO:0000313" key="2">
    <source>
        <dbReference type="EMBL" id="PZG21397.1"/>
    </source>
</evidence>
<reference evidence="2 3" key="1">
    <citation type="submission" date="2018-01" db="EMBL/GenBank/DDBJ databases">
        <title>Draft genome sequence of Nonomuraea sp. KC333.</title>
        <authorList>
            <person name="Sahin N."/>
            <person name="Saygin H."/>
            <person name="Ay H."/>
        </authorList>
    </citation>
    <scope>NUCLEOTIDE SEQUENCE [LARGE SCALE GENOMIC DNA]</scope>
    <source>
        <strain evidence="2 3">KC333</strain>
    </source>
</reference>
<dbReference type="OrthoDB" id="3822522at2"/>
<keyword evidence="3" id="KW-1185">Reference proteome</keyword>
<accession>A0A2W2FI76</accession>
<feature type="chain" id="PRO_5016126738" description="CU044_5270 family protein" evidence="1">
    <location>
        <begin position="25"/>
        <end position="279"/>
    </location>
</feature>